<dbReference type="PANTHER" id="PTHR11808:SF85">
    <property type="entry name" value="CYSTATHIONINE GAMMA-LYASE-RELATED"/>
    <property type="match status" value="1"/>
</dbReference>
<dbReference type="Gene3D" id="3.90.1150.10">
    <property type="entry name" value="Aspartate Aminotransferase, domain 1"/>
    <property type="match status" value="1"/>
</dbReference>
<evidence type="ECO:0000313" key="9">
    <source>
        <dbReference type="EMBL" id="RRR98087.1"/>
    </source>
</evidence>
<comment type="similarity">
    <text evidence="8">Belongs to the trans-sulfuration enzymes family.</text>
</comment>
<proteinExistence type="inferred from homology"/>
<comment type="cofactor">
    <cofactor evidence="1 8">
        <name>pyridoxal 5'-phosphate</name>
        <dbReference type="ChEBI" id="CHEBI:597326"/>
    </cofactor>
</comment>
<dbReference type="GO" id="GO:0030170">
    <property type="term" value="F:pyridoxal phosphate binding"/>
    <property type="evidence" value="ECO:0007669"/>
    <property type="project" value="InterPro"/>
</dbReference>
<evidence type="ECO:0000256" key="8">
    <source>
        <dbReference type="RuleBase" id="RU362118"/>
    </source>
</evidence>
<evidence type="ECO:0000256" key="4">
    <source>
        <dbReference type="ARBA" id="ARBA00047199"/>
    </source>
</evidence>
<feature type="modified residue" description="N6-(pyridoxal phosphate)lysine" evidence="7">
    <location>
        <position position="199"/>
    </location>
</feature>
<evidence type="ECO:0000256" key="2">
    <source>
        <dbReference type="ARBA" id="ARBA00022898"/>
    </source>
</evidence>
<dbReference type="InterPro" id="IPR015422">
    <property type="entry name" value="PyrdxlP-dep_Trfase_small"/>
</dbReference>
<name>A0A426UUU1_9ACTN</name>
<dbReference type="Proteomes" id="UP000277256">
    <property type="component" value="Unassembled WGS sequence"/>
</dbReference>
<dbReference type="InterPro" id="IPR015424">
    <property type="entry name" value="PyrdxlP-dep_Trfase"/>
</dbReference>
<dbReference type="InterPro" id="IPR000277">
    <property type="entry name" value="Cys/Met-Metab_PyrdxlP-dep_enz"/>
</dbReference>
<dbReference type="OrthoDB" id="9805790at2"/>
<dbReference type="AlphaFoldDB" id="A0A426UUU1"/>
<dbReference type="GO" id="GO:0019343">
    <property type="term" value="P:cysteine biosynthetic process via cystathionine"/>
    <property type="evidence" value="ECO:0007669"/>
    <property type="project" value="TreeGrafter"/>
</dbReference>
<dbReference type="GO" id="GO:0005737">
    <property type="term" value="C:cytoplasm"/>
    <property type="evidence" value="ECO:0007669"/>
    <property type="project" value="TreeGrafter"/>
</dbReference>
<dbReference type="EC" id="4.4.1.2" evidence="3"/>
<evidence type="ECO:0000256" key="7">
    <source>
        <dbReference type="PIRSR" id="PIRSR001434-2"/>
    </source>
</evidence>
<reference evidence="9 10" key="1">
    <citation type="submission" date="2018-12" db="EMBL/GenBank/DDBJ databases">
        <title>Glycomyces sp. YIM 121974 draft genome.</title>
        <authorList>
            <person name="Li Q."/>
        </authorList>
    </citation>
    <scope>NUCLEOTIDE SEQUENCE [LARGE SCALE GENOMIC DNA]</scope>
    <source>
        <strain evidence="9 10">YIM 121974</strain>
    </source>
</reference>
<keyword evidence="2 7" id="KW-0663">Pyridoxal phosphate</keyword>
<dbReference type="GO" id="GO:0047982">
    <property type="term" value="F:homocysteine desulfhydrase activity"/>
    <property type="evidence" value="ECO:0007669"/>
    <property type="project" value="UniProtKB-EC"/>
</dbReference>
<comment type="caution">
    <text evidence="9">The sequence shown here is derived from an EMBL/GenBank/DDBJ whole genome shotgun (WGS) entry which is preliminary data.</text>
</comment>
<evidence type="ECO:0000256" key="1">
    <source>
        <dbReference type="ARBA" id="ARBA00001933"/>
    </source>
</evidence>
<evidence type="ECO:0000256" key="5">
    <source>
        <dbReference type="ARBA" id="ARBA00048780"/>
    </source>
</evidence>
<keyword evidence="9" id="KW-0808">Transferase</keyword>
<dbReference type="SUPFAM" id="SSF53383">
    <property type="entry name" value="PLP-dependent transferases"/>
    <property type="match status" value="1"/>
</dbReference>
<organism evidence="9 10">
    <name type="scientific">Glycomyces terrestris</name>
    <dbReference type="NCBI Taxonomy" id="2493553"/>
    <lineage>
        <taxon>Bacteria</taxon>
        <taxon>Bacillati</taxon>
        <taxon>Actinomycetota</taxon>
        <taxon>Actinomycetes</taxon>
        <taxon>Glycomycetales</taxon>
        <taxon>Glycomycetaceae</taxon>
        <taxon>Glycomyces</taxon>
    </lineage>
</organism>
<evidence type="ECO:0000256" key="6">
    <source>
        <dbReference type="ARBA" id="ARBA00052699"/>
    </source>
</evidence>
<dbReference type="PIRSF" id="PIRSF001434">
    <property type="entry name" value="CGS"/>
    <property type="match status" value="1"/>
</dbReference>
<dbReference type="InterPro" id="IPR015421">
    <property type="entry name" value="PyrdxlP-dep_Trfase_major"/>
</dbReference>
<dbReference type="Pfam" id="PF01053">
    <property type="entry name" value="Cys_Met_Meta_PP"/>
    <property type="match status" value="1"/>
</dbReference>
<comment type="catalytic activity">
    <reaction evidence="6">
        <text>L-methionine + H2O = methanethiol + 2-oxobutanoate + NH4(+)</text>
        <dbReference type="Rhea" id="RHEA:23800"/>
        <dbReference type="ChEBI" id="CHEBI:15377"/>
        <dbReference type="ChEBI" id="CHEBI:16007"/>
        <dbReference type="ChEBI" id="CHEBI:16763"/>
        <dbReference type="ChEBI" id="CHEBI:28938"/>
        <dbReference type="ChEBI" id="CHEBI:57844"/>
        <dbReference type="EC" id="4.4.1.11"/>
    </reaction>
    <physiologicalReaction direction="left-to-right" evidence="6">
        <dbReference type="Rhea" id="RHEA:23801"/>
    </physiologicalReaction>
</comment>
<dbReference type="PANTHER" id="PTHR11808">
    <property type="entry name" value="TRANS-SULFURATION ENZYME FAMILY MEMBER"/>
    <property type="match status" value="1"/>
</dbReference>
<evidence type="ECO:0000256" key="3">
    <source>
        <dbReference type="ARBA" id="ARBA00047175"/>
    </source>
</evidence>
<gene>
    <name evidence="9" type="ORF">EIW28_14265</name>
</gene>
<dbReference type="EMBL" id="RSEB01000004">
    <property type="protein sequence ID" value="RRR98087.1"/>
    <property type="molecule type" value="Genomic_DNA"/>
</dbReference>
<dbReference type="RefSeq" id="WP_125248397.1">
    <property type="nucleotide sequence ID" value="NZ_RSEB01000004.1"/>
</dbReference>
<keyword evidence="10" id="KW-1185">Reference proteome</keyword>
<dbReference type="GO" id="GO:0004123">
    <property type="term" value="F:cystathionine gamma-lyase activity"/>
    <property type="evidence" value="ECO:0007669"/>
    <property type="project" value="TreeGrafter"/>
</dbReference>
<dbReference type="GO" id="GO:0016740">
    <property type="term" value="F:transferase activity"/>
    <property type="evidence" value="ECO:0007669"/>
    <property type="project" value="UniProtKB-KW"/>
</dbReference>
<accession>A0A426UUU1</accession>
<comment type="catalytic activity">
    <reaction evidence="5">
        <text>L-homocysteine + H2O = 2-oxobutanoate + hydrogen sulfide + NH4(+) + H(+)</text>
        <dbReference type="Rhea" id="RHEA:14501"/>
        <dbReference type="ChEBI" id="CHEBI:15377"/>
        <dbReference type="ChEBI" id="CHEBI:15378"/>
        <dbReference type="ChEBI" id="CHEBI:16763"/>
        <dbReference type="ChEBI" id="CHEBI:28938"/>
        <dbReference type="ChEBI" id="CHEBI:29919"/>
        <dbReference type="ChEBI" id="CHEBI:58199"/>
        <dbReference type="EC" id="4.4.1.2"/>
    </reaction>
    <physiologicalReaction direction="left-to-right" evidence="5">
        <dbReference type="Rhea" id="RHEA:14502"/>
    </physiologicalReaction>
</comment>
<dbReference type="GO" id="GO:0019346">
    <property type="term" value="P:transsulfuration"/>
    <property type="evidence" value="ECO:0007669"/>
    <property type="project" value="InterPro"/>
</dbReference>
<evidence type="ECO:0000313" key="10">
    <source>
        <dbReference type="Proteomes" id="UP000277256"/>
    </source>
</evidence>
<dbReference type="FunFam" id="3.40.640.10:FF:000046">
    <property type="entry name" value="Cystathionine gamma-lyase"/>
    <property type="match status" value="1"/>
</dbReference>
<dbReference type="Gene3D" id="3.40.640.10">
    <property type="entry name" value="Type I PLP-dependent aspartate aminotransferase-like (Major domain)"/>
    <property type="match status" value="1"/>
</dbReference>
<sequence>MSDKRTRFETLAVHGGEPRPAADGSVVFPLYQGTVFEAGSGGDAPYIRLGTNPTQRHLEARLAALEGAESAVATGSGMAAITAALHSVLGSGGHLIAAGAFYGGTHRFLAEHAARLGWDFDLVDPGDAAAWRRALRPRTRAFLTETITNPTIRVGDLVGAARFAREHGLTSVIDNTLATPVVFRPHTVGFDLVCHSATKALNGHSDLAAGVVTGTRERLERVRSVQRAYGSALDPHAAFLLSRGLKTLALRVRQQNANAQAVAELLAGHEAVAQVRYPGLAAHPDHGRAAAWFDGFGSVLTFRAAGGGPAAEVVVKALRLPYDASSLGGVESLVTRLGPHGLVRFSAGIEAPADLVEDFAQALDGAR</sequence>
<dbReference type="GO" id="GO:0018826">
    <property type="term" value="F:methionine gamma-lyase activity"/>
    <property type="evidence" value="ECO:0007669"/>
    <property type="project" value="UniProtKB-EC"/>
</dbReference>
<protein>
    <recommendedName>
        <fullName evidence="3">homocysteine desulfhydrase</fullName>
        <ecNumber evidence="3">4.4.1.2</ecNumber>
    </recommendedName>
    <alternativeName>
        <fullName evidence="4">Homocysteine desulfhydrase</fullName>
    </alternativeName>
</protein>